<evidence type="ECO:0000256" key="1">
    <source>
        <dbReference type="SAM" id="MobiDB-lite"/>
    </source>
</evidence>
<protein>
    <submittedName>
        <fullName evidence="3">Homeodomain transcriptional factor</fullName>
    </submittedName>
</protein>
<evidence type="ECO:0000313" key="4">
    <source>
        <dbReference type="Proteomes" id="UP000636479"/>
    </source>
</evidence>
<gene>
    <name evidence="3" type="ORF">MIND_00501400</name>
</gene>
<sequence>MSSTIRDRLLSSQSQFFEAISADDSNALASFHTTWESIFVDFEAALAEGTIDADTMTLAATLAERITTLSSHLIESASAEQDAVEELGNLIQNLDLNPEPTPSTSSSTSPTSPSPPPILPTPKPRRGRASVPRPSAPSLPPHIEPAYKWLLQHLYKPYPSSATITKIHAAACAASPNPLHQPTEAAIRSWFGSARRKMRWNHHLRSHLFRGDKRAMLKAARAYFGVVQGTPHIIKKEEDTDDDNDGLALKPNVKGAFVEIEALAKEMYAAQLKPSDLVGRLGSAVKGWSPDLDAQARRDKLAGKRRSTSPDYDDDLARKRPRNDDDELTPAGSPNSRKRRLSESDASGGISKRPCVRSASMPVVDVPAFDALADWFAVPPPDLDLDSVAVIPWDAAAFSLFTEDDSSASEASSALPSPSGLGLGLSLPQFDVSPEQFDFTNDTIETLLQQYSMDTMPFLTNPQGMYTAPGLHDALVFGEQPFLSPGPGPEMLFGKSPVPPLAFDFEIAAFQ</sequence>
<name>A0A8H6W8M3_9AGAR</name>
<keyword evidence="4" id="KW-1185">Reference proteome</keyword>
<dbReference type="OrthoDB" id="250329at2759"/>
<dbReference type="GO" id="GO:0003677">
    <property type="term" value="F:DNA binding"/>
    <property type="evidence" value="ECO:0007669"/>
    <property type="project" value="UniProtKB-KW"/>
</dbReference>
<dbReference type="EMBL" id="JACAZF010000004">
    <property type="protein sequence ID" value="KAF7307081.1"/>
    <property type="molecule type" value="Genomic_DNA"/>
</dbReference>
<dbReference type="Proteomes" id="UP000636479">
    <property type="component" value="Unassembled WGS sequence"/>
</dbReference>
<evidence type="ECO:0000259" key="2">
    <source>
        <dbReference type="Pfam" id="PF12731"/>
    </source>
</evidence>
<dbReference type="GeneID" id="59344324"/>
<dbReference type="AlphaFoldDB" id="A0A8H6W8M3"/>
<accession>A0A8H6W8M3</accession>
<feature type="compositionally biased region" description="Low complexity" evidence="1">
    <location>
        <begin position="102"/>
        <end position="111"/>
    </location>
</feature>
<dbReference type="InterPro" id="IPR024333">
    <property type="entry name" value="Mating-type_A-alpha/beta_1_N"/>
</dbReference>
<feature type="region of interest" description="Disordered" evidence="1">
    <location>
        <begin position="93"/>
        <end position="139"/>
    </location>
</feature>
<reference evidence="3" key="1">
    <citation type="submission" date="2020-05" db="EMBL/GenBank/DDBJ databases">
        <title>Mycena genomes resolve the evolution of fungal bioluminescence.</title>
        <authorList>
            <person name="Tsai I.J."/>
        </authorList>
    </citation>
    <scope>NUCLEOTIDE SEQUENCE</scope>
    <source>
        <strain evidence="3">171206Taipei</strain>
    </source>
</reference>
<feature type="domain" description="Mating-type protein A-alpha/beta 1 N-terminal" evidence="2">
    <location>
        <begin position="4"/>
        <end position="87"/>
    </location>
</feature>
<keyword evidence="3" id="KW-0371">Homeobox</keyword>
<dbReference type="Pfam" id="PF12731">
    <property type="entry name" value="Mating_N"/>
    <property type="match status" value="1"/>
</dbReference>
<dbReference type="RefSeq" id="XP_037222100.1">
    <property type="nucleotide sequence ID" value="XM_037361808.1"/>
</dbReference>
<proteinExistence type="predicted"/>
<organism evidence="3 4">
    <name type="scientific">Mycena indigotica</name>
    <dbReference type="NCBI Taxonomy" id="2126181"/>
    <lineage>
        <taxon>Eukaryota</taxon>
        <taxon>Fungi</taxon>
        <taxon>Dikarya</taxon>
        <taxon>Basidiomycota</taxon>
        <taxon>Agaricomycotina</taxon>
        <taxon>Agaricomycetes</taxon>
        <taxon>Agaricomycetidae</taxon>
        <taxon>Agaricales</taxon>
        <taxon>Marasmiineae</taxon>
        <taxon>Mycenaceae</taxon>
        <taxon>Mycena</taxon>
    </lineage>
</organism>
<feature type="compositionally biased region" description="Pro residues" evidence="1">
    <location>
        <begin position="112"/>
        <end position="122"/>
    </location>
</feature>
<feature type="region of interest" description="Disordered" evidence="1">
    <location>
        <begin position="296"/>
        <end position="354"/>
    </location>
</feature>
<keyword evidence="3" id="KW-0238">DNA-binding</keyword>
<comment type="caution">
    <text evidence="3">The sequence shown here is derived from an EMBL/GenBank/DDBJ whole genome shotgun (WGS) entry which is preliminary data.</text>
</comment>
<evidence type="ECO:0000313" key="3">
    <source>
        <dbReference type="EMBL" id="KAF7307081.1"/>
    </source>
</evidence>